<evidence type="ECO:0000313" key="3">
    <source>
        <dbReference type="Proteomes" id="UP000674143"/>
    </source>
</evidence>
<accession>A0A836FTT2</accession>
<evidence type="ECO:0000256" key="1">
    <source>
        <dbReference type="SAM" id="MobiDB-lite"/>
    </source>
</evidence>
<dbReference type="RefSeq" id="XP_067060129.1">
    <property type="nucleotide sequence ID" value="XM_067204577.1"/>
</dbReference>
<feature type="region of interest" description="Disordered" evidence="1">
    <location>
        <begin position="199"/>
        <end position="224"/>
    </location>
</feature>
<dbReference type="Proteomes" id="UP000674143">
    <property type="component" value="Unassembled WGS sequence"/>
</dbReference>
<reference evidence="3" key="2">
    <citation type="journal article" date="2021" name="Sci. Data">
        <title>Chromosome-scale genome sequencing, assembly and annotation of six genomes from subfamily Leishmaniinae.</title>
        <authorList>
            <person name="Almutairi H."/>
            <person name="Urbaniak M.D."/>
            <person name="Bates M.D."/>
            <person name="Jariyapan N."/>
            <person name="Kwakye-Nuako G."/>
            <person name="Thomaz Soccol V."/>
            <person name="Al-Salem W.S."/>
            <person name="Dillon R.J."/>
            <person name="Bates P.A."/>
            <person name="Gatherer D."/>
        </authorList>
    </citation>
    <scope>NUCLEOTIDE SEQUENCE [LARGE SCALE GENOMIC DNA]</scope>
</reference>
<reference evidence="3" key="1">
    <citation type="journal article" date="2021" name="Microbiol. Resour. Announc.">
        <title>LGAAP: Leishmaniinae Genome Assembly and Annotation Pipeline.</title>
        <authorList>
            <person name="Almutairi H."/>
            <person name="Urbaniak M.D."/>
            <person name="Bates M.D."/>
            <person name="Jariyapan N."/>
            <person name="Kwakye-Nuako G."/>
            <person name="Thomaz-Soccol V."/>
            <person name="Al-Salem W.S."/>
            <person name="Dillon R.J."/>
            <person name="Bates P.A."/>
            <person name="Gatherer D."/>
        </authorList>
    </citation>
    <scope>NUCLEOTIDE SEQUENCE [LARGE SCALE GENOMIC DNA]</scope>
</reference>
<keyword evidence="3" id="KW-1185">Reference proteome</keyword>
<dbReference type="AlphaFoldDB" id="A0A836FTT2"/>
<dbReference type="EMBL" id="JAFHLR010000033">
    <property type="protein sequence ID" value="KAG5469152.1"/>
    <property type="molecule type" value="Genomic_DNA"/>
</dbReference>
<evidence type="ECO:0000313" key="2">
    <source>
        <dbReference type="EMBL" id="KAG5469152.1"/>
    </source>
</evidence>
<sequence length="313" mass="35706">MNTRRKMIQAKPDVPSTKWHLMHEAFCPLFEEDKRQHVEYWYNMAATGVQRDIFRRICHAIYAQDSATPDPTFDAPFTEAVELEQVHLLLKNYGVVLSETVGKPKTRVWLLHCGTSNRDRSEFRSVFTGCQSTYERRSVMQTDYVAPDADSYPDNRIYFKRSMEWTGVKKQKEMQRLEAQRLAHRGVTENWPDGCPTAAVIDGQQRSTNSDDKPRPRITKPKNQFDGVNFLSPLGFDGVPPEEAIAQLKAKQDAYREAEWYYVDKDGSTVYKTRSATGAAVATAGGRSKKDDGGILSTVTSEPMTRWVNKTCF</sequence>
<name>A0A836FTT2_9TRYP</name>
<proteinExistence type="predicted"/>
<dbReference type="GeneID" id="92358511"/>
<organism evidence="2 3">
    <name type="scientific">Leishmania orientalis</name>
    <dbReference type="NCBI Taxonomy" id="2249476"/>
    <lineage>
        <taxon>Eukaryota</taxon>
        <taxon>Discoba</taxon>
        <taxon>Euglenozoa</taxon>
        <taxon>Kinetoplastea</taxon>
        <taxon>Metakinetoplastina</taxon>
        <taxon>Trypanosomatida</taxon>
        <taxon>Trypanosomatidae</taxon>
        <taxon>Leishmaniinae</taxon>
        <taxon>Leishmania</taxon>
    </lineage>
</organism>
<dbReference type="KEGG" id="loi:92358511"/>
<comment type="caution">
    <text evidence="2">The sequence shown here is derived from an EMBL/GenBank/DDBJ whole genome shotgun (WGS) entry which is preliminary data.</text>
</comment>
<protein>
    <submittedName>
        <fullName evidence="2">Uncharacterized protein</fullName>
    </submittedName>
</protein>
<gene>
    <name evidence="2" type="ORF">LSCM4_02550</name>
</gene>